<evidence type="ECO:0000313" key="11">
    <source>
        <dbReference type="Proteomes" id="UP000182227"/>
    </source>
</evidence>
<evidence type="ECO:0000256" key="3">
    <source>
        <dbReference type="ARBA" id="ARBA00022475"/>
    </source>
</evidence>
<dbReference type="PROSITE" id="PS50156">
    <property type="entry name" value="SSD"/>
    <property type="match status" value="1"/>
</dbReference>
<dbReference type="Pfam" id="PF03176">
    <property type="entry name" value="MMPL"/>
    <property type="match status" value="1"/>
</dbReference>
<evidence type="ECO:0000256" key="6">
    <source>
        <dbReference type="ARBA" id="ARBA00023136"/>
    </source>
</evidence>
<dbReference type="PANTHER" id="PTHR33406:SF6">
    <property type="entry name" value="MEMBRANE PROTEIN YDGH-RELATED"/>
    <property type="match status" value="1"/>
</dbReference>
<evidence type="ECO:0000256" key="8">
    <source>
        <dbReference type="SAM" id="Phobius"/>
    </source>
</evidence>
<dbReference type="AlphaFoldDB" id="A0A0U1DUT5"/>
<keyword evidence="3" id="KW-1003">Cell membrane</keyword>
<gene>
    <name evidence="10" type="ORF">BN970_05612</name>
</gene>
<dbReference type="FunFam" id="1.20.1640.10:FF:000020">
    <property type="entry name" value="Transmembrane transport protein MmpL10"/>
    <property type="match status" value="1"/>
</dbReference>
<dbReference type="InterPro" id="IPR004869">
    <property type="entry name" value="MMPL_dom"/>
</dbReference>
<feature type="transmembrane region" description="Helical" evidence="8">
    <location>
        <begin position="296"/>
        <end position="317"/>
    </location>
</feature>
<reference evidence="10 11" key="1">
    <citation type="submission" date="2015-03" db="EMBL/GenBank/DDBJ databases">
        <authorList>
            <person name="Murphy D."/>
        </authorList>
    </citation>
    <scope>NUCLEOTIDE SEQUENCE [LARGE SCALE GENOMIC DNA]</scope>
    <source>
        <strain evidence="10 11">D16</strain>
    </source>
</reference>
<organism evidence="10 11">
    <name type="scientific">Mycolicibacterium conceptionense</name>
    <dbReference type="NCBI Taxonomy" id="451644"/>
    <lineage>
        <taxon>Bacteria</taxon>
        <taxon>Bacillati</taxon>
        <taxon>Actinomycetota</taxon>
        <taxon>Actinomycetes</taxon>
        <taxon>Mycobacteriales</taxon>
        <taxon>Mycobacteriaceae</taxon>
        <taxon>Mycolicibacterium</taxon>
    </lineage>
</organism>
<dbReference type="InterPro" id="IPR000731">
    <property type="entry name" value="SSD"/>
</dbReference>
<evidence type="ECO:0000256" key="4">
    <source>
        <dbReference type="ARBA" id="ARBA00022692"/>
    </source>
</evidence>
<feature type="transmembrane region" description="Helical" evidence="8">
    <location>
        <begin position="21"/>
        <end position="40"/>
    </location>
</feature>
<dbReference type="Gene3D" id="1.20.1640.10">
    <property type="entry name" value="Multidrug efflux transporter AcrB transmembrane domain"/>
    <property type="match status" value="1"/>
</dbReference>
<feature type="region of interest" description="Disordered" evidence="7">
    <location>
        <begin position="406"/>
        <end position="436"/>
    </location>
</feature>
<name>A0A0U1DUT5_9MYCO</name>
<evidence type="ECO:0000313" key="10">
    <source>
        <dbReference type="EMBL" id="CQD23143.1"/>
    </source>
</evidence>
<feature type="transmembrane region" description="Helical" evidence="8">
    <location>
        <begin position="255"/>
        <end position="275"/>
    </location>
</feature>
<dbReference type="InterPro" id="IPR050545">
    <property type="entry name" value="Mycobact_MmpL"/>
</dbReference>
<keyword evidence="4 8" id="KW-0812">Transmembrane</keyword>
<evidence type="ECO:0000256" key="7">
    <source>
        <dbReference type="SAM" id="MobiDB-lite"/>
    </source>
</evidence>
<feature type="transmembrane region" description="Helical" evidence="8">
    <location>
        <begin position="197"/>
        <end position="213"/>
    </location>
</feature>
<dbReference type="SUPFAM" id="SSF82866">
    <property type="entry name" value="Multidrug efflux transporter AcrB transmembrane domain"/>
    <property type="match status" value="1"/>
</dbReference>
<feature type="transmembrane region" description="Helical" evidence="8">
    <location>
        <begin position="329"/>
        <end position="354"/>
    </location>
</feature>
<feature type="domain" description="SSD" evidence="9">
    <location>
        <begin position="223"/>
        <end position="350"/>
    </location>
</feature>
<evidence type="ECO:0000256" key="5">
    <source>
        <dbReference type="ARBA" id="ARBA00022989"/>
    </source>
</evidence>
<feature type="transmembrane region" description="Helical" evidence="8">
    <location>
        <begin position="375"/>
        <end position="396"/>
    </location>
</feature>
<dbReference type="Proteomes" id="UP000182227">
    <property type="component" value="Unassembled WGS sequence"/>
</dbReference>
<evidence type="ECO:0000256" key="2">
    <source>
        <dbReference type="ARBA" id="ARBA00010157"/>
    </source>
</evidence>
<comment type="subcellular location">
    <subcellularLocation>
        <location evidence="1">Cell membrane</location>
        <topology evidence="1">Multi-pass membrane protein</topology>
    </subcellularLocation>
</comment>
<evidence type="ECO:0000259" key="9">
    <source>
        <dbReference type="PROSITE" id="PS50156"/>
    </source>
</evidence>
<proteinExistence type="inferred from homology"/>
<protein>
    <submittedName>
        <fullName evidence="10">Putative RND superfamily drug exporter</fullName>
    </submittedName>
</protein>
<dbReference type="GO" id="GO:0005886">
    <property type="term" value="C:plasma membrane"/>
    <property type="evidence" value="ECO:0007669"/>
    <property type="project" value="UniProtKB-SubCell"/>
</dbReference>
<sequence>MSAHDTERVERSRSARTIRALAVPIVLVWVAIAALTNILVPQLEVVGAARSVGLNAPDAPSTMAMRHIGQVFDEFNSDSAAMIVLEGDQPLGDDAHRFYDTLVKRLAEDTKHVEHIQDFWGDPLTAGGSQSKDGKAALVQVYLAGNQGEALSNQSVDAVREIVASVPPPPGVKAYVTGAAPLITDNFEVGSEGTEKVTGITFLVIAVMLLVVYRSLITMLLMLVTVLIELAAARGIVAALAHYGVIGLSTYSTNLLTLLAIAAGTDYGIFIVGRYHEARSRGMDREAAYHDMFRGTVHVIVGSGLTIAGAVACLHFTRLPYFQTLGIPAAIGVLVTLLAALTLGPAVLTIGSRFGLLEPKRNPRAPRWRRIGTAIVRWPGPILVVSCLIALVGLLASRVTRQATTAGPTCRIRHRPTSGTPPPPATSRKPGSTPSC</sequence>
<keyword evidence="5 8" id="KW-1133">Transmembrane helix</keyword>
<accession>A0A0U1DUT5</accession>
<keyword evidence="6 8" id="KW-0472">Membrane</keyword>
<comment type="similarity">
    <text evidence="2">Belongs to the resistance-nodulation-cell division (RND) (TC 2.A.6) family. MmpL subfamily.</text>
</comment>
<dbReference type="EMBL" id="CTEF01000005">
    <property type="protein sequence ID" value="CQD23143.1"/>
    <property type="molecule type" value="Genomic_DNA"/>
</dbReference>
<feature type="transmembrane region" description="Helical" evidence="8">
    <location>
        <begin position="220"/>
        <end position="243"/>
    </location>
</feature>
<dbReference type="PANTHER" id="PTHR33406">
    <property type="entry name" value="MEMBRANE PROTEIN MJ1562-RELATED"/>
    <property type="match status" value="1"/>
</dbReference>
<evidence type="ECO:0000256" key="1">
    <source>
        <dbReference type="ARBA" id="ARBA00004651"/>
    </source>
</evidence>